<dbReference type="OrthoDB" id="8593648at2"/>
<dbReference type="EMBL" id="QLMJ01000001">
    <property type="protein sequence ID" value="RAK43428.1"/>
    <property type="molecule type" value="Genomic_DNA"/>
</dbReference>
<proteinExistence type="predicted"/>
<evidence type="ECO:0000313" key="2">
    <source>
        <dbReference type="Proteomes" id="UP000249341"/>
    </source>
</evidence>
<evidence type="ECO:0000313" key="1">
    <source>
        <dbReference type="EMBL" id="RAK43428.1"/>
    </source>
</evidence>
<keyword evidence="2" id="KW-1185">Reference proteome</keyword>
<dbReference type="Proteomes" id="UP000249341">
    <property type="component" value="Unassembled WGS sequence"/>
</dbReference>
<gene>
    <name evidence="1" type="ORF">B0I29_101558</name>
</gene>
<protein>
    <submittedName>
        <fullName evidence="1">Uncharacterized protein</fullName>
    </submittedName>
</protein>
<reference evidence="1 2" key="1">
    <citation type="submission" date="2018-06" db="EMBL/GenBank/DDBJ databases">
        <title>Genomic Encyclopedia of Type Strains, Phase III (KMG-III): the genomes of soil and plant-associated and newly described type strains.</title>
        <authorList>
            <person name="Whitman W."/>
        </authorList>
    </citation>
    <scope>NUCLEOTIDE SEQUENCE [LARGE SCALE GENOMIC DNA]</scope>
    <source>
        <strain evidence="1 2">CGMCC 4.7090</strain>
    </source>
</reference>
<accession>A0A327ZQZ3</accession>
<comment type="caution">
    <text evidence="1">The sequence shown here is derived from an EMBL/GenBank/DDBJ whole genome shotgun (WGS) entry which is preliminary data.</text>
</comment>
<name>A0A327ZQZ3_9ACTN</name>
<organism evidence="1 2">
    <name type="scientific">Actinoplanes lutulentus</name>
    <dbReference type="NCBI Taxonomy" id="1287878"/>
    <lineage>
        <taxon>Bacteria</taxon>
        <taxon>Bacillati</taxon>
        <taxon>Actinomycetota</taxon>
        <taxon>Actinomycetes</taxon>
        <taxon>Micromonosporales</taxon>
        <taxon>Micromonosporaceae</taxon>
        <taxon>Actinoplanes</taxon>
    </lineage>
</organism>
<dbReference type="RefSeq" id="WP_111647183.1">
    <property type="nucleotide sequence ID" value="NZ_JACHWI010000001.1"/>
</dbReference>
<dbReference type="AlphaFoldDB" id="A0A327ZQZ3"/>
<sequence length="85" mass="9868">MFALEYDHREFGTSNPILGSLVERTLAGRGVLDSADRALAEQLRADAERFRTRDFDWENPDWRSWHRSSEVLRLLAHIRNAADGR</sequence>